<sequence>MNLVTKQQRLIRVSGPSPFVTCTVGGPGRVYVNTAVEPYLATGPDPLNNNQNILVGMWQEDRWANGGAHGLLASYSTDGGSTWNRSSIPPFSACVVPQLPYKRASDPWISIGPDGRVYATAVSLSIAPNGTQVQLSAITTLTSSNGGRTWENFRVIKTDQGPTKRNDKETITADPNQEGLAYVVWDRNADNTASTWFSRTLDGGRSWSKPKIIFNPGTDNETIGNEILVDPHSGVLYNIFSLVLGRTTRNPRIFILIQKSLNKGRTWSSGKVIAEILSVGVIDPVTNQLIRGSGDVLASVTLDSNNGNLYVSWEDSRPSGGKIDEIVISRSTDGGETWSRPARVNPSLGLPCFTPTVRINQSGVVGVSYYIFNSLTHPITTIPINYYFSYSRDFGTTFASSQKITGPFNMLRAPRERREPFSAGLFLGDYQGMTTIGNRFHLFFAKTNPPTHMNRTDIYTTVVNVNGR</sequence>
<dbReference type="CDD" id="cd15482">
    <property type="entry name" value="Sialidase_non-viral"/>
    <property type="match status" value="2"/>
</dbReference>
<dbReference type="RefSeq" id="WP_091839101.1">
    <property type="nucleotide sequence ID" value="NZ_FPAA01000014.1"/>
</dbReference>
<keyword evidence="2" id="KW-1185">Reference proteome</keyword>
<dbReference type="Proteomes" id="UP000198660">
    <property type="component" value="Unassembled WGS sequence"/>
</dbReference>
<dbReference type="SUPFAM" id="SSF50939">
    <property type="entry name" value="Sialidases"/>
    <property type="match status" value="2"/>
</dbReference>
<organism evidence="1 2">
    <name type="scientific">Marininema halotolerans</name>
    <dbReference type="NCBI Taxonomy" id="1155944"/>
    <lineage>
        <taxon>Bacteria</taxon>
        <taxon>Bacillati</taxon>
        <taxon>Bacillota</taxon>
        <taxon>Bacilli</taxon>
        <taxon>Bacillales</taxon>
        <taxon>Thermoactinomycetaceae</taxon>
        <taxon>Marininema</taxon>
    </lineage>
</organism>
<dbReference type="EMBL" id="FPAA01000014">
    <property type="protein sequence ID" value="SFS97986.1"/>
    <property type="molecule type" value="Genomic_DNA"/>
</dbReference>
<proteinExistence type="predicted"/>
<name>A0A1I6U942_9BACL</name>
<evidence type="ECO:0000313" key="2">
    <source>
        <dbReference type="Proteomes" id="UP000198660"/>
    </source>
</evidence>
<evidence type="ECO:0000313" key="1">
    <source>
        <dbReference type="EMBL" id="SFS97986.1"/>
    </source>
</evidence>
<accession>A0A1I6U942</accession>
<reference evidence="2" key="1">
    <citation type="submission" date="2016-10" db="EMBL/GenBank/DDBJ databases">
        <authorList>
            <person name="Varghese N."/>
            <person name="Submissions S."/>
        </authorList>
    </citation>
    <scope>NUCLEOTIDE SEQUENCE [LARGE SCALE GENOMIC DNA]</scope>
    <source>
        <strain evidence="2">DSM 45789</strain>
    </source>
</reference>
<dbReference type="Gene3D" id="2.120.10.10">
    <property type="match status" value="3"/>
</dbReference>
<dbReference type="InterPro" id="IPR036278">
    <property type="entry name" value="Sialidase_sf"/>
</dbReference>
<dbReference type="AlphaFoldDB" id="A0A1I6U942"/>
<dbReference type="InterPro" id="IPR002860">
    <property type="entry name" value="BNR_rpt"/>
</dbReference>
<dbReference type="OrthoDB" id="2514479at2"/>
<protein>
    <submittedName>
        <fullName evidence="1">BNR repeat-like domain-containing protein</fullName>
    </submittedName>
</protein>
<dbReference type="Pfam" id="PF02012">
    <property type="entry name" value="BNR"/>
    <property type="match status" value="1"/>
</dbReference>
<gene>
    <name evidence="1" type="ORF">SAMN05444972_11464</name>
</gene>